<evidence type="ECO:0000313" key="1">
    <source>
        <dbReference type="EMBL" id="MCD7452515.1"/>
    </source>
</evidence>
<evidence type="ECO:0000313" key="2">
    <source>
        <dbReference type="Proteomes" id="UP000823775"/>
    </source>
</evidence>
<protein>
    <submittedName>
        <fullName evidence="1">Uncharacterized protein</fullName>
    </submittedName>
</protein>
<dbReference type="EMBL" id="JACEIK010000213">
    <property type="protein sequence ID" value="MCD7452515.1"/>
    <property type="molecule type" value="Genomic_DNA"/>
</dbReference>
<organism evidence="1 2">
    <name type="scientific">Datura stramonium</name>
    <name type="common">Jimsonweed</name>
    <name type="synonym">Common thornapple</name>
    <dbReference type="NCBI Taxonomy" id="4076"/>
    <lineage>
        <taxon>Eukaryota</taxon>
        <taxon>Viridiplantae</taxon>
        <taxon>Streptophyta</taxon>
        <taxon>Embryophyta</taxon>
        <taxon>Tracheophyta</taxon>
        <taxon>Spermatophyta</taxon>
        <taxon>Magnoliopsida</taxon>
        <taxon>eudicotyledons</taxon>
        <taxon>Gunneridae</taxon>
        <taxon>Pentapetalae</taxon>
        <taxon>asterids</taxon>
        <taxon>lamiids</taxon>
        <taxon>Solanales</taxon>
        <taxon>Solanaceae</taxon>
        <taxon>Solanoideae</taxon>
        <taxon>Datureae</taxon>
        <taxon>Datura</taxon>
    </lineage>
</organism>
<comment type="caution">
    <text evidence="1">The sequence shown here is derived from an EMBL/GenBank/DDBJ whole genome shotgun (WGS) entry which is preliminary data.</text>
</comment>
<proteinExistence type="predicted"/>
<reference evidence="1 2" key="1">
    <citation type="journal article" date="2021" name="BMC Genomics">
        <title>Datura genome reveals duplications of psychoactive alkaloid biosynthetic genes and high mutation rate following tissue culture.</title>
        <authorList>
            <person name="Rajewski A."/>
            <person name="Carter-House D."/>
            <person name="Stajich J."/>
            <person name="Litt A."/>
        </authorList>
    </citation>
    <scope>NUCLEOTIDE SEQUENCE [LARGE SCALE GENOMIC DNA]</scope>
    <source>
        <strain evidence="1">AR-01</strain>
    </source>
</reference>
<accession>A0ABS8S095</accession>
<sequence>MVEDEAVEWGMEEEILKVTFESILWTSRGLEEVFHVSELDVKQGGKNRVGTALDRRNTGAQARGTTLSPVESRKLDKMRGNRRLIGVTPVTLRELPDRHWFKPVHLGVRVESVTQPAKCRCQTLELLVKRQLQDSELKG</sequence>
<name>A0ABS8S095_DATST</name>
<dbReference type="Proteomes" id="UP000823775">
    <property type="component" value="Unassembled WGS sequence"/>
</dbReference>
<gene>
    <name evidence="1" type="ORF">HAX54_017202</name>
</gene>
<keyword evidence="2" id="KW-1185">Reference proteome</keyword>